<evidence type="ECO:0000313" key="1">
    <source>
        <dbReference type="EMBL" id="HGI74307.1"/>
    </source>
</evidence>
<protein>
    <submittedName>
        <fullName evidence="1">Uncharacterized protein</fullName>
    </submittedName>
</protein>
<organism evidence="1">
    <name type="scientific">Candidatus Caldatribacterium californiense</name>
    <dbReference type="NCBI Taxonomy" id="1454726"/>
    <lineage>
        <taxon>Bacteria</taxon>
        <taxon>Pseudomonadati</taxon>
        <taxon>Atribacterota</taxon>
        <taxon>Atribacteria</taxon>
        <taxon>Atribacterales</taxon>
        <taxon>Candidatus Caldatribacteriaceae</taxon>
        <taxon>Candidatus Caldatribacterium</taxon>
    </lineage>
</organism>
<accession>A0A7V3YKF4</accession>
<proteinExistence type="predicted"/>
<dbReference type="AlphaFoldDB" id="A0A7V3YKF4"/>
<sequence length="150" mass="17417">MEIPIPQDTPQDSPETLFHHLEERAFWEKTGLSTIRVTVLGGYLELLRLIQCFQYSSCPNAEKARTQKGHCLSWEEAVSGWYEHCYLGAVKVIEESGILRRFPNRTPADLYLFILENLDLLRKAVCFVPSRRTITQNLRKLRQIARAKQL</sequence>
<reference evidence="1" key="1">
    <citation type="journal article" date="2020" name="mSystems">
        <title>Genome- and Community-Level Interaction Insights into Carbon Utilization and Element Cycling Functions of Hydrothermarchaeota in Hydrothermal Sediment.</title>
        <authorList>
            <person name="Zhou Z."/>
            <person name="Liu Y."/>
            <person name="Xu W."/>
            <person name="Pan J."/>
            <person name="Luo Z.H."/>
            <person name="Li M."/>
        </authorList>
    </citation>
    <scope>NUCLEOTIDE SEQUENCE [LARGE SCALE GENOMIC DNA]</scope>
    <source>
        <strain evidence="1">SpSt-716</strain>
    </source>
</reference>
<dbReference type="EMBL" id="DTEN01000053">
    <property type="protein sequence ID" value="HGI74307.1"/>
    <property type="molecule type" value="Genomic_DNA"/>
</dbReference>
<comment type="caution">
    <text evidence="1">The sequence shown here is derived from an EMBL/GenBank/DDBJ whole genome shotgun (WGS) entry which is preliminary data.</text>
</comment>
<name>A0A7V3YKF4_9BACT</name>
<gene>
    <name evidence="1" type="ORF">ENU96_01295</name>
</gene>